<sequence>MALSLAMKKELIKTFSNRMEGVSSIVLNNPGRFMCCYFKTNCSRLLLLLTNFNELL</sequence>
<proteinExistence type="predicted"/>
<evidence type="ECO:0000313" key="1">
    <source>
        <dbReference type="EMBL" id="CEK63171.1"/>
    </source>
</evidence>
<organism evidence="1">
    <name type="scientific">Arion vulgaris</name>
    <dbReference type="NCBI Taxonomy" id="1028688"/>
    <lineage>
        <taxon>Eukaryota</taxon>
        <taxon>Metazoa</taxon>
        <taxon>Spiralia</taxon>
        <taxon>Lophotrochozoa</taxon>
        <taxon>Mollusca</taxon>
        <taxon>Gastropoda</taxon>
        <taxon>Heterobranchia</taxon>
        <taxon>Euthyneura</taxon>
        <taxon>Panpulmonata</taxon>
        <taxon>Eupulmonata</taxon>
        <taxon>Stylommatophora</taxon>
        <taxon>Helicina</taxon>
        <taxon>Arionoidea</taxon>
        <taxon>Arionidae</taxon>
        <taxon>Arion</taxon>
    </lineage>
</organism>
<reference evidence="1" key="1">
    <citation type="submission" date="2014-12" db="EMBL/GenBank/DDBJ databases">
        <title>Insight into the proteome of Arion vulgaris.</title>
        <authorList>
            <person name="Aradska J."/>
            <person name="Bulat T."/>
            <person name="Smidak R."/>
            <person name="Sarate P."/>
            <person name="Gangsoo J."/>
            <person name="Sialana F."/>
            <person name="Bilban M."/>
            <person name="Lubec G."/>
        </authorList>
    </citation>
    <scope>NUCLEOTIDE SEQUENCE</scope>
    <source>
        <tissue evidence="1">Skin</tissue>
    </source>
</reference>
<accession>A0A0B6Z5J6</accession>
<gene>
    <name evidence="1" type="primary">ORF47425</name>
</gene>
<dbReference type="EMBL" id="HACG01016306">
    <property type="protein sequence ID" value="CEK63171.1"/>
    <property type="molecule type" value="Transcribed_RNA"/>
</dbReference>
<protein>
    <submittedName>
        <fullName evidence="1">Uncharacterized protein</fullName>
    </submittedName>
</protein>
<name>A0A0B6Z5J6_9EUPU</name>
<dbReference type="AlphaFoldDB" id="A0A0B6Z5J6"/>